<dbReference type="EMBL" id="JBJXBP010000007">
    <property type="protein sequence ID" value="KAL3820396.1"/>
    <property type="molecule type" value="Genomic_DNA"/>
</dbReference>
<accession>A0ABD3S7H3</accession>
<evidence type="ECO:0008006" key="5">
    <source>
        <dbReference type="Google" id="ProtNLM"/>
    </source>
</evidence>
<sequence length="363" mass="40880">MWSPSSSYRSITLQFLLYLMLVCIAETREHVERNGPNISAIFVFGDSTVDSGNNNYIKTISMCNFPPYGRDFPNHIPTGRFTNGRLVTDFIASYLGVKDYVPPYLDPTLSLEDMKTGVCFASAGSGFDPFTPQLTNAISIQNQLKYFKEYMTRMEVYIGKERTKSLINKAVFIISAGTNDFSVTFYGAPFRPQIYNISTYKEFILQQGQQFLQGIIELGGQKIGFVGVPPIGCVPAIITLHAKNALTYRGCVEFLSSIARDYNRMLQIELTNTKIHDVKIVYLDIYKPIDDMIKTPQQFGFDKVNVGCCGSGLIEIAILCNPSSFICSDPSKYIFWDSVHPTESAYYNIFQALRPMFDVLSKN</sequence>
<dbReference type="AlphaFoldDB" id="A0ABD3S7H3"/>
<evidence type="ECO:0000256" key="1">
    <source>
        <dbReference type="ARBA" id="ARBA00008668"/>
    </source>
</evidence>
<dbReference type="InterPro" id="IPR035669">
    <property type="entry name" value="SGNH_plant_lipase-like"/>
</dbReference>
<reference evidence="3 4" key="1">
    <citation type="submission" date="2024-12" db="EMBL/GenBank/DDBJ databases">
        <title>The unique morphological basis and parallel evolutionary history of personate flowers in Penstemon.</title>
        <authorList>
            <person name="Depatie T.H."/>
            <person name="Wessinger C.A."/>
        </authorList>
    </citation>
    <scope>NUCLEOTIDE SEQUENCE [LARGE SCALE GENOMIC DNA]</scope>
    <source>
        <strain evidence="3">WTNN_2</strain>
        <tissue evidence="3">Leaf</tissue>
    </source>
</reference>
<dbReference type="InterPro" id="IPR001087">
    <property type="entry name" value="GDSL"/>
</dbReference>
<name>A0ABD3S7H3_9LAMI</name>
<dbReference type="Gene3D" id="3.40.50.1110">
    <property type="entry name" value="SGNH hydrolase"/>
    <property type="match status" value="1"/>
</dbReference>
<comment type="caution">
    <text evidence="3">The sequence shown here is derived from an EMBL/GenBank/DDBJ whole genome shotgun (WGS) entry which is preliminary data.</text>
</comment>
<dbReference type="InterPro" id="IPR036514">
    <property type="entry name" value="SGNH_hydro_sf"/>
</dbReference>
<feature type="signal peptide" evidence="2">
    <location>
        <begin position="1"/>
        <end position="27"/>
    </location>
</feature>
<protein>
    <recommendedName>
        <fullName evidence="5">GDSL esterase/lipase At5g45960-like</fullName>
    </recommendedName>
</protein>
<dbReference type="Pfam" id="PF00657">
    <property type="entry name" value="Lipase_GDSL"/>
    <property type="match status" value="1"/>
</dbReference>
<proteinExistence type="inferred from homology"/>
<dbReference type="PANTHER" id="PTHR45642:SF107">
    <property type="entry name" value="SGNH HYDROLASE-TYPE ESTERASE SUPERFAMILY PROTEIN-RELATED"/>
    <property type="match status" value="1"/>
</dbReference>
<evidence type="ECO:0000313" key="4">
    <source>
        <dbReference type="Proteomes" id="UP001634393"/>
    </source>
</evidence>
<evidence type="ECO:0000256" key="2">
    <source>
        <dbReference type="SAM" id="SignalP"/>
    </source>
</evidence>
<evidence type="ECO:0000313" key="3">
    <source>
        <dbReference type="EMBL" id="KAL3820396.1"/>
    </source>
</evidence>
<gene>
    <name evidence="3" type="ORF">ACJIZ3_006301</name>
</gene>
<dbReference type="Proteomes" id="UP001634393">
    <property type="component" value="Unassembled WGS sequence"/>
</dbReference>
<dbReference type="CDD" id="cd01837">
    <property type="entry name" value="SGNH_plant_lipase_like"/>
    <property type="match status" value="1"/>
</dbReference>
<dbReference type="InterPro" id="IPR050592">
    <property type="entry name" value="GDSL_lipolytic_enzyme"/>
</dbReference>
<organism evidence="3 4">
    <name type="scientific">Penstemon smallii</name>
    <dbReference type="NCBI Taxonomy" id="265156"/>
    <lineage>
        <taxon>Eukaryota</taxon>
        <taxon>Viridiplantae</taxon>
        <taxon>Streptophyta</taxon>
        <taxon>Embryophyta</taxon>
        <taxon>Tracheophyta</taxon>
        <taxon>Spermatophyta</taxon>
        <taxon>Magnoliopsida</taxon>
        <taxon>eudicotyledons</taxon>
        <taxon>Gunneridae</taxon>
        <taxon>Pentapetalae</taxon>
        <taxon>asterids</taxon>
        <taxon>lamiids</taxon>
        <taxon>Lamiales</taxon>
        <taxon>Plantaginaceae</taxon>
        <taxon>Cheloneae</taxon>
        <taxon>Penstemon</taxon>
    </lineage>
</organism>
<feature type="chain" id="PRO_5044770674" description="GDSL esterase/lipase At5g45960-like" evidence="2">
    <location>
        <begin position="28"/>
        <end position="363"/>
    </location>
</feature>
<comment type="similarity">
    <text evidence="1">Belongs to the 'GDSL' lipolytic enzyme family.</text>
</comment>
<keyword evidence="4" id="KW-1185">Reference proteome</keyword>
<keyword evidence="2" id="KW-0732">Signal</keyword>
<dbReference type="PANTHER" id="PTHR45642">
    <property type="entry name" value="GDSL ESTERASE/LIPASE EXL3"/>
    <property type="match status" value="1"/>
</dbReference>
<dbReference type="FunFam" id="3.40.50.1110:FF:000003">
    <property type="entry name" value="GDSL esterase/lipase APG"/>
    <property type="match status" value="1"/>
</dbReference>
<dbReference type="SUPFAM" id="SSF52266">
    <property type="entry name" value="SGNH hydrolase"/>
    <property type="match status" value="1"/>
</dbReference>